<accession>A0ABM8WIU4</accession>
<feature type="compositionally biased region" description="Basic and acidic residues" evidence="1">
    <location>
        <begin position="40"/>
        <end position="49"/>
    </location>
</feature>
<keyword evidence="4" id="KW-1185">Reference proteome</keyword>
<proteinExistence type="predicted"/>
<evidence type="ECO:0000313" key="4">
    <source>
        <dbReference type="Proteomes" id="UP000721236"/>
    </source>
</evidence>
<organism evidence="3 4">
    <name type="scientific">Cupriavidus respiraculi</name>
    <dbReference type="NCBI Taxonomy" id="195930"/>
    <lineage>
        <taxon>Bacteria</taxon>
        <taxon>Pseudomonadati</taxon>
        <taxon>Pseudomonadota</taxon>
        <taxon>Betaproteobacteria</taxon>
        <taxon>Burkholderiales</taxon>
        <taxon>Burkholderiaceae</taxon>
        <taxon>Cupriavidus</taxon>
    </lineage>
</organism>
<reference evidence="3 4" key="1">
    <citation type="submission" date="2021-08" db="EMBL/GenBank/DDBJ databases">
        <authorList>
            <person name="Peeters C."/>
        </authorList>
    </citation>
    <scope>NUCLEOTIDE SEQUENCE [LARGE SCALE GENOMIC DNA]</scope>
    <source>
        <strain evidence="3 4">LMG 21510</strain>
    </source>
</reference>
<keyword evidence="2" id="KW-0732">Signal</keyword>
<dbReference type="Proteomes" id="UP000721236">
    <property type="component" value="Unassembled WGS sequence"/>
</dbReference>
<feature type="region of interest" description="Disordered" evidence="1">
    <location>
        <begin position="94"/>
        <end position="117"/>
    </location>
</feature>
<evidence type="ECO:0000313" key="3">
    <source>
        <dbReference type="EMBL" id="CAG9167224.1"/>
    </source>
</evidence>
<name>A0ABM8WIU4_9BURK</name>
<gene>
    <name evidence="3" type="ORF">LMG21510_00693</name>
</gene>
<dbReference type="RefSeq" id="WP_224039667.1">
    <property type="nucleotide sequence ID" value="NZ_CAJZAH010000001.1"/>
</dbReference>
<feature type="region of interest" description="Disordered" evidence="1">
    <location>
        <begin position="40"/>
        <end position="61"/>
    </location>
</feature>
<feature type="chain" id="PRO_5045429238" description="Secreted protein" evidence="2">
    <location>
        <begin position="20"/>
        <end position="117"/>
    </location>
</feature>
<comment type="caution">
    <text evidence="3">The sequence shown here is derived from an EMBL/GenBank/DDBJ whole genome shotgun (WGS) entry which is preliminary data.</text>
</comment>
<protein>
    <recommendedName>
        <fullName evidence="5">Secreted protein</fullName>
    </recommendedName>
</protein>
<dbReference type="EMBL" id="CAJZAH010000001">
    <property type="protein sequence ID" value="CAG9167224.1"/>
    <property type="molecule type" value="Genomic_DNA"/>
</dbReference>
<evidence type="ECO:0000256" key="2">
    <source>
        <dbReference type="SAM" id="SignalP"/>
    </source>
</evidence>
<feature type="signal peptide" evidence="2">
    <location>
        <begin position="1"/>
        <end position="19"/>
    </location>
</feature>
<feature type="compositionally biased region" description="Pro residues" evidence="1">
    <location>
        <begin position="105"/>
        <end position="117"/>
    </location>
</feature>
<sequence>MSRVVAILLMLILPLQAFAAADRQLAHSAGAMLEHLMAHAEHVPHHHDDDGDIEHDDSQSSLSHLLEFDSSANFQGVVATPFLVPVLPHAQPAPGFRHGYVPDPTGSPPLRPPHLPA</sequence>
<evidence type="ECO:0008006" key="5">
    <source>
        <dbReference type="Google" id="ProtNLM"/>
    </source>
</evidence>
<evidence type="ECO:0000256" key="1">
    <source>
        <dbReference type="SAM" id="MobiDB-lite"/>
    </source>
</evidence>